<feature type="signal peptide" evidence="2">
    <location>
        <begin position="1"/>
        <end position="27"/>
    </location>
</feature>
<dbReference type="SUPFAM" id="SSF51161">
    <property type="entry name" value="Trimeric LpxA-like enzymes"/>
    <property type="match status" value="1"/>
</dbReference>
<gene>
    <name evidence="3" type="ORF">H8E29_04975</name>
</gene>
<protein>
    <recommendedName>
        <fullName evidence="5">Polymer-forming cytoskeletal protein</fullName>
    </recommendedName>
</protein>
<reference evidence="3 4" key="1">
    <citation type="submission" date="2020-08" db="EMBL/GenBank/DDBJ databases">
        <title>Bridging the membrane lipid divide: bacteria of the FCB group superphylum have the potential to synthesize archaeal ether lipids.</title>
        <authorList>
            <person name="Villanueva L."/>
            <person name="Von Meijenfeldt F.A.B."/>
            <person name="Westbye A.B."/>
            <person name="Yadav S."/>
            <person name="Hopmans E.C."/>
            <person name="Dutilh B.E."/>
            <person name="Sinninghe Damste J.S."/>
        </authorList>
    </citation>
    <scope>NUCLEOTIDE SEQUENCE [LARGE SCALE GENOMIC DNA]</scope>
    <source>
        <strain evidence="3">NIOZ-UU36</strain>
    </source>
</reference>
<evidence type="ECO:0000256" key="1">
    <source>
        <dbReference type="SAM" id="Phobius"/>
    </source>
</evidence>
<feature type="transmembrane region" description="Helical" evidence="1">
    <location>
        <begin position="388"/>
        <end position="408"/>
    </location>
</feature>
<name>A0A8J6NIT4_9CHLR</name>
<organism evidence="3 4">
    <name type="scientific">Candidatus Desulfolinea nitratireducens</name>
    <dbReference type="NCBI Taxonomy" id="2841698"/>
    <lineage>
        <taxon>Bacteria</taxon>
        <taxon>Bacillati</taxon>
        <taxon>Chloroflexota</taxon>
        <taxon>Anaerolineae</taxon>
        <taxon>Anaerolineales</taxon>
        <taxon>Anaerolineales incertae sedis</taxon>
        <taxon>Candidatus Desulfolinea</taxon>
    </lineage>
</organism>
<feature type="transmembrane region" description="Helical" evidence="1">
    <location>
        <begin position="307"/>
        <end position="333"/>
    </location>
</feature>
<keyword evidence="1" id="KW-0472">Membrane</keyword>
<sequence length="443" mass="46514">MSHKTKLFSAFAIFMLVALAIVPTASAFEGREGDRIVIEADEVIEDDLYVGAESLVVDGVIKGDLYVGAQTVIINGTVEGDLVAFAQSVTINGTVGDDIRSGAAAIQLGPEAKIGDDLLFGGASLEAKSGSLVGGDILVGSAQVLVAGDTEGDLIAGTAAFELSGGVNGNVKAYVDISNKDQGMSPMSFGPSMNISIPSVTSGITIAKDASIGGDLSYTSFDEIVFPTGVVAGETLRVEPEFDNYNYEYERPTPPTPAQLVGFWALNLLRTIITLIAIGLLLGWLFPNFLHGAGHKLQTQTWPSLGWGVVAYAAFYFALLVIFTAMVMGAVILGFLSLGGLSGTIIILGLLALFTLIVGFILTVAYGTKIIVSVLGGKLILARVQPDLVNHKVWPLVVGVVILATIMSVPFAGWMIKLIVALFGLGALWILGREQFSRESVVQ</sequence>
<keyword evidence="1" id="KW-0812">Transmembrane</keyword>
<keyword evidence="2" id="KW-0732">Signal</keyword>
<accession>A0A8J6NIT4</accession>
<feature type="transmembrane region" description="Helical" evidence="1">
    <location>
        <begin position="345"/>
        <end position="367"/>
    </location>
</feature>
<dbReference type="InterPro" id="IPR011004">
    <property type="entry name" value="Trimer_LpxA-like_sf"/>
</dbReference>
<evidence type="ECO:0000256" key="2">
    <source>
        <dbReference type="SAM" id="SignalP"/>
    </source>
</evidence>
<evidence type="ECO:0000313" key="3">
    <source>
        <dbReference type="EMBL" id="MBC8334597.1"/>
    </source>
</evidence>
<dbReference type="EMBL" id="JACNJN010000072">
    <property type="protein sequence ID" value="MBC8334597.1"/>
    <property type="molecule type" value="Genomic_DNA"/>
</dbReference>
<evidence type="ECO:0008006" key="5">
    <source>
        <dbReference type="Google" id="ProtNLM"/>
    </source>
</evidence>
<feature type="transmembrane region" description="Helical" evidence="1">
    <location>
        <begin position="414"/>
        <end position="431"/>
    </location>
</feature>
<dbReference type="Proteomes" id="UP000614469">
    <property type="component" value="Unassembled WGS sequence"/>
</dbReference>
<feature type="chain" id="PRO_5035247017" description="Polymer-forming cytoskeletal protein" evidence="2">
    <location>
        <begin position="28"/>
        <end position="443"/>
    </location>
</feature>
<feature type="transmembrane region" description="Helical" evidence="1">
    <location>
        <begin position="261"/>
        <end position="286"/>
    </location>
</feature>
<comment type="caution">
    <text evidence="3">The sequence shown here is derived from an EMBL/GenBank/DDBJ whole genome shotgun (WGS) entry which is preliminary data.</text>
</comment>
<dbReference type="AlphaFoldDB" id="A0A8J6NIT4"/>
<evidence type="ECO:0000313" key="4">
    <source>
        <dbReference type="Proteomes" id="UP000614469"/>
    </source>
</evidence>
<proteinExistence type="predicted"/>
<keyword evidence="1" id="KW-1133">Transmembrane helix</keyword>